<evidence type="ECO:0000256" key="6">
    <source>
        <dbReference type="ARBA" id="ARBA00022692"/>
    </source>
</evidence>
<name>F4G8I8_ALIDK</name>
<keyword evidence="13" id="KW-1185">Reference proteome</keyword>
<dbReference type="InterPro" id="IPR012902">
    <property type="entry name" value="N_methyl_site"/>
</dbReference>
<reference evidence="12 13" key="2">
    <citation type="submission" date="2011-04" db="EMBL/GenBank/DDBJ databases">
        <title>Complete sequence of chromosome of Alicycliphilus denitrificans K601.</title>
        <authorList>
            <consortium name="US DOE Joint Genome Institute"/>
            <person name="Lucas S."/>
            <person name="Han J."/>
            <person name="Lapidus A."/>
            <person name="Cheng J.-F."/>
            <person name="Goodwin L."/>
            <person name="Pitluck S."/>
            <person name="Peters L."/>
            <person name="Zeytun A."/>
            <person name="Detter J.C."/>
            <person name="Han C."/>
            <person name="Tapia R."/>
            <person name="Land M."/>
            <person name="Hauser L."/>
            <person name="Kyrpides N."/>
            <person name="Ivanova N."/>
            <person name="Mikhailova N."/>
            <person name="Pagani I."/>
            <person name="Oosterkamp M."/>
            <person name="Pieper D."/>
            <person name="van Berkel W."/>
            <person name="Langenhoff A."/>
            <person name="Smidt H."/>
            <person name="Stams A."/>
            <person name="Woyke T."/>
        </authorList>
    </citation>
    <scope>NUCLEOTIDE SEQUENCE [LARGE SCALE GENOMIC DNA]</scope>
    <source>
        <strain evidence="13">DSM 14773 / CIP 107495 / K601</strain>
    </source>
</reference>
<evidence type="ECO:0000256" key="3">
    <source>
        <dbReference type="ARBA" id="ARBA00022475"/>
    </source>
</evidence>
<dbReference type="GO" id="GO:0015628">
    <property type="term" value="P:protein secretion by the type II secretion system"/>
    <property type="evidence" value="ECO:0007669"/>
    <property type="project" value="InterPro"/>
</dbReference>
<keyword evidence="3" id="KW-1003">Cell membrane</keyword>
<evidence type="ECO:0000256" key="9">
    <source>
        <dbReference type="ARBA" id="ARBA00025772"/>
    </source>
</evidence>
<dbReference type="SUPFAM" id="SSF54523">
    <property type="entry name" value="Pili subunits"/>
    <property type="match status" value="1"/>
</dbReference>
<dbReference type="STRING" id="596154.Alide2_4408"/>
<dbReference type="Proteomes" id="UP000007938">
    <property type="component" value="Chromosome"/>
</dbReference>
<feature type="domain" description="General secretion pathway GspH" evidence="11">
    <location>
        <begin position="45"/>
        <end position="150"/>
    </location>
</feature>
<evidence type="ECO:0000313" key="13">
    <source>
        <dbReference type="Proteomes" id="UP000007938"/>
    </source>
</evidence>
<gene>
    <name evidence="12" type="ordered locus">Alide2_4408</name>
</gene>
<dbReference type="GO" id="GO:0005886">
    <property type="term" value="C:plasma membrane"/>
    <property type="evidence" value="ECO:0007669"/>
    <property type="project" value="UniProtKB-SubCell"/>
</dbReference>
<dbReference type="Pfam" id="PF07963">
    <property type="entry name" value="N_methyl"/>
    <property type="match status" value="1"/>
</dbReference>
<dbReference type="PROSITE" id="PS00409">
    <property type="entry name" value="PROKAR_NTER_METHYL"/>
    <property type="match status" value="1"/>
</dbReference>
<dbReference type="InterPro" id="IPR045584">
    <property type="entry name" value="Pilin-like"/>
</dbReference>
<keyword evidence="5" id="KW-0997">Cell inner membrane</keyword>
<dbReference type="EMBL" id="CP002657">
    <property type="protein sequence ID" value="AEB86713.1"/>
    <property type="molecule type" value="Genomic_DNA"/>
</dbReference>
<evidence type="ECO:0000256" key="2">
    <source>
        <dbReference type="ARBA" id="ARBA00021549"/>
    </source>
</evidence>
<protein>
    <recommendedName>
        <fullName evidence="2">Type II secretion system protein H</fullName>
    </recommendedName>
    <alternativeName>
        <fullName evidence="10">General secretion pathway protein H</fullName>
    </alternativeName>
</protein>
<comment type="subcellular location">
    <subcellularLocation>
        <location evidence="1">Cell inner membrane</location>
        <topology evidence="1">Single-pass membrane protein</topology>
    </subcellularLocation>
</comment>
<keyword evidence="4" id="KW-0488">Methylation</keyword>
<dbReference type="HOGENOM" id="CLU_084761_5_0_4"/>
<dbReference type="AlphaFoldDB" id="F4G8I8"/>
<organism evidence="12 13">
    <name type="scientific">Alicycliphilus denitrificans (strain DSM 14773 / CIP 107495 / K601)</name>
    <dbReference type="NCBI Taxonomy" id="596154"/>
    <lineage>
        <taxon>Bacteria</taxon>
        <taxon>Pseudomonadati</taxon>
        <taxon>Pseudomonadota</taxon>
        <taxon>Betaproteobacteria</taxon>
        <taxon>Burkholderiales</taxon>
        <taxon>Comamonadaceae</taxon>
        <taxon>Alicycliphilus</taxon>
    </lineage>
</organism>
<evidence type="ECO:0000256" key="5">
    <source>
        <dbReference type="ARBA" id="ARBA00022519"/>
    </source>
</evidence>
<sequence>MGQRRRAHGFSLLELMVVLTLVAILALLATPSMAEWMKNQRIRGTAEALLSGLQTARDEAIRRNRPASFWLVSDLTGGCALSSTSGTWVVSLNSPAGACDAAPSATADPLLVTSHAVQGGMDVRAADAGGSAASQVRFDGYGRLASLPGGGSPVARIDVRDPADASKADPATHTYRSLSVLVHGTGAIRLCDPRITTAGDTRAC</sequence>
<evidence type="ECO:0000313" key="12">
    <source>
        <dbReference type="EMBL" id="AEB86713.1"/>
    </source>
</evidence>
<dbReference type="NCBIfam" id="TIGR02532">
    <property type="entry name" value="IV_pilin_GFxxxE"/>
    <property type="match status" value="1"/>
</dbReference>
<evidence type="ECO:0000259" key="11">
    <source>
        <dbReference type="Pfam" id="PF12019"/>
    </source>
</evidence>
<evidence type="ECO:0000256" key="8">
    <source>
        <dbReference type="ARBA" id="ARBA00023136"/>
    </source>
</evidence>
<dbReference type="KEGG" id="adk:Alide2_4408"/>
<evidence type="ECO:0000256" key="4">
    <source>
        <dbReference type="ARBA" id="ARBA00022481"/>
    </source>
</evidence>
<dbReference type="OrthoDB" id="5956286at2"/>
<evidence type="ECO:0000256" key="1">
    <source>
        <dbReference type="ARBA" id="ARBA00004377"/>
    </source>
</evidence>
<evidence type="ECO:0000256" key="10">
    <source>
        <dbReference type="ARBA" id="ARBA00030775"/>
    </source>
</evidence>
<proteinExistence type="inferred from homology"/>
<dbReference type="GO" id="GO:0015627">
    <property type="term" value="C:type II protein secretion system complex"/>
    <property type="evidence" value="ECO:0007669"/>
    <property type="project" value="InterPro"/>
</dbReference>
<dbReference type="InterPro" id="IPR022346">
    <property type="entry name" value="T2SS_GspH"/>
</dbReference>
<dbReference type="Gene3D" id="3.55.40.10">
    <property type="entry name" value="minor pseudopilin epsh domain"/>
    <property type="match status" value="1"/>
</dbReference>
<comment type="similarity">
    <text evidence="9">Belongs to the GSP H family.</text>
</comment>
<keyword evidence="6" id="KW-0812">Transmembrane</keyword>
<evidence type="ECO:0000256" key="7">
    <source>
        <dbReference type="ARBA" id="ARBA00022989"/>
    </source>
</evidence>
<dbReference type="Pfam" id="PF12019">
    <property type="entry name" value="GspH"/>
    <property type="match status" value="1"/>
</dbReference>
<reference evidence="12 13" key="1">
    <citation type="journal article" date="2011" name="J. Bacteriol.">
        <title>Genome Sequences of Alicycliphilus denitrificans Strains BC and K601T.</title>
        <authorList>
            <person name="Oosterkamp M.J."/>
            <person name="Veuskens T."/>
            <person name="Plugge C.M."/>
            <person name="Langenhoff A.A."/>
            <person name="Gerritse J."/>
            <person name="van Berkel W.J."/>
            <person name="Pieper D.H."/>
            <person name="Junca H."/>
            <person name="Goodwin L.A."/>
            <person name="Daligault H.E."/>
            <person name="Bruce D.C."/>
            <person name="Detter J.C."/>
            <person name="Tapia R."/>
            <person name="Han C.S."/>
            <person name="Land M.L."/>
            <person name="Hauser L.J."/>
            <person name="Smidt H."/>
            <person name="Stams A.J."/>
        </authorList>
    </citation>
    <scope>NUCLEOTIDE SEQUENCE [LARGE SCALE GENOMIC DNA]</scope>
    <source>
        <strain evidence="13">DSM 14773 / CIP 107495 / K601</strain>
    </source>
</reference>
<dbReference type="eggNOG" id="COG4970">
    <property type="taxonomic scope" value="Bacteria"/>
</dbReference>
<keyword evidence="7" id="KW-1133">Transmembrane helix</keyword>
<dbReference type="RefSeq" id="WP_013723166.1">
    <property type="nucleotide sequence ID" value="NC_015422.1"/>
</dbReference>
<accession>F4G8I8</accession>
<keyword evidence="8" id="KW-0472">Membrane</keyword>